<dbReference type="InterPro" id="IPR001099">
    <property type="entry name" value="Chalcone/stilbene_synt_N"/>
</dbReference>
<dbReference type="SUPFAM" id="SSF53901">
    <property type="entry name" value="Thiolase-like"/>
    <property type="match status" value="1"/>
</dbReference>
<feature type="domain" description="Chalcone/stilbene synthase N-terminal" evidence="1">
    <location>
        <begin position="1"/>
        <end position="34"/>
    </location>
</feature>
<organism evidence="2 3">
    <name type="scientific">Hibiscus sabdariffa</name>
    <name type="common">roselle</name>
    <dbReference type="NCBI Taxonomy" id="183260"/>
    <lineage>
        <taxon>Eukaryota</taxon>
        <taxon>Viridiplantae</taxon>
        <taxon>Streptophyta</taxon>
        <taxon>Embryophyta</taxon>
        <taxon>Tracheophyta</taxon>
        <taxon>Spermatophyta</taxon>
        <taxon>Magnoliopsida</taxon>
        <taxon>eudicotyledons</taxon>
        <taxon>Gunneridae</taxon>
        <taxon>Pentapetalae</taxon>
        <taxon>rosids</taxon>
        <taxon>malvids</taxon>
        <taxon>Malvales</taxon>
        <taxon>Malvaceae</taxon>
        <taxon>Malvoideae</taxon>
        <taxon>Hibiscus</taxon>
    </lineage>
</organism>
<comment type="caution">
    <text evidence="2">The sequence shown here is derived from an EMBL/GenBank/DDBJ whole genome shotgun (WGS) entry which is preliminary data.</text>
</comment>
<keyword evidence="3" id="KW-1185">Reference proteome</keyword>
<evidence type="ECO:0000313" key="3">
    <source>
        <dbReference type="Proteomes" id="UP001472677"/>
    </source>
</evidence>
<sequence>MIYQQGCFAVETGLRLTKDLAENNDGARVLVVCPKSIEDYKPILLVSSFYKILARVLSQRLSLCINDVMENTRFAFIARGLTRLFWICEWKRMRFSPRWRRWIGVCLETASISVLLNGVPSSRFSISRGPLLPMLFNIVGRL</sequence>
<protein>
    <recommendedName>
        <fullName evidence="1">Chalcone/stilbene synthase N-terminal domain-containing protein</fullName>
    </recommendedName>
</protein>
<proteinExistence type="predicted"/>
<evidence type="ECO:0000259" key="1">
    <source>
        <dbReference type="Pfam" id="PF00195"/>
    </source>
</evidence>
<dbReference type="Pfam" id="PF00195">
    <property type="entry name" value="Chal_sti_synt_N"/>
    <property type="match status" value="1"/>
</dbReference>
<dbReference type="Gene3D" id="3.40.47.10">
    <property type="match status" value="1"/>
</dbReference>
<name>A0ABR2EDI9_9ROSI</name>
<reference evidence="2 3" key="1">
    <citation type="journal article" date="2024" name="G3 (Bethesda)">
        <title>Genome assembly of Hibiscus sabdariffa L. provides insights into metabolisms of medicinal natural products.</title>
        <authorList>
            <person name="Kim T."/>
        </authorList>
    </citation>
    <scope>NUCLEOTIDE SEQUENCE [LARGE SCALE GENOMIC DNA]</scope>
    <source>
        <strain evidence="2">TK-2024</strain>
        <tissue evidence="2">Old leaves</tissue>
    </source>
</reference>
<accession>A0ABR2EDI9</accession>
<dbReference type="Proteomes" id="UP001472677">
    <property type="component" value="Unassembled WGS sequence"/>
</dbReference>
<dbReference type="InterPro" id="IPR016039">
    <property type="entry name" value="Thiolase-like"/>
</dbReference>
<evidence type="ECO:0000313" key="2">
    <source>
        <dbReference type="EMBL" id="KAK8558714.1"/>
    </source>
</evidence>
<dbReference type="EMBL" id="JBBPBM010000015">
    <property type="protein sequence ID" value="KAK8558714.1"/>
    <property type="molecule type" value="Genomic_DNA"/>
</dbReference>
<gene>
    <name evidence="2" type="ORF">V6N12_042014</name>
</gene>